<proteinExistence type="predicted"/>
<organism evidence="2 3">
    <name type="scientific">Amycolatopsis vastitatis</name>
    <dbReference type="NCBI Taxonomy" id="1905142"/>
    <lineage>
        <taxon>Bacteria</taxon>
        <taxon>Bacillati</taxon>
        <taxon>Actinomycetota</taxon>
        <taxon>Actinomycetes</taxon>
        <taxon>Pseudonocardiales</taxon>
        <taxon>Pseudonocardiaceae</taxon>
        <taxon>Amycolatopsis</taxon>
    </lineage>
</organism>
<dbReference type="PROSITE" id="PS50075">
    <property type="entry name" value="CARRIER"/>
    <property type="match status" value="1"/>
</dbReference>
<protein>
    <submittedName>
        <fullName evidence="2">Acyl carrier protein</fullName>
    </submittedName>
</protein>
<comment type="caution">
    <text evidence="2">The sequence shown here is derived from an EMBL/GenBank/DDBJ whole genome shotgun (WGS) entry which is preliminary data.</text>
</comment>
<dbReference type="InterPro" id="IPR036736">
    <property type="entry name" value="ACP-like_sf"/>
</dbReference>
<evidence type="ECO:0000259" key="1">
    <source>
        <dbReference type="PROSITE" id="PS50075"/>
    </source>
</evidence>
<feature type="domain" description="Carrier" evidence="1">
    <location>
        <begin position="4"/>
        <end position="78"/>
    </location>
</feature>
<dbReference type="Proteomes" id="UP000215199">
    <property type="component" value="Unassembled WGS sequence"/>
</dbReference>
<evidence type="ECO:0000313" key="3">
    <source>
        <dbReference type="Proteomes" id="UP000215199"/>
    </source>
</evidence>
<dbReference type="Gene3D" id="1.10.1200.10">
    <property type="entry name" value="ACP-like"/>
    <property type="match status" value="1"/>
</dbReference>
<keyword evidence="3" id="KW-1185">Reference proteome</keyword>
<accession>A0A229T7S1</accession>
<name>A0A229T7S1_9PSEU</name>
<reference evidence="3" key="1">
    <citation type="submission" date="2017-07" db="EMBL/GenBank/DDBJ databases">
        <title>Comparative genome mining reveals phylogenetic distribution patterns of secondary metabolites in Amycolatopsis.</title>
        <authorList>
            <person name="Adamek M."/>
            <person name="Alanjary M."/>
            <person name="Sales-Ortells H."/>
            <person name="Goodfellow M."/>
            <person name="Bull A.T."/>
            <person name="Kalinowski J."/>
            <person name="Ziemert N."/>
        </authorList>
    </citation>
    <scope>NUCLEOTIDE SEQUENCE [LARGE SCALE GENOMIC DNA]</scope>
    <source>
        <strain evidence="3">H5</strain>
    </source>
</reference>
<dbReference type="EMBL" id="NMUL01000016">
    <property type="protein sequence ID" value="OXM66964.1"/>
    <property type="molecule type" value="Genomic_DNA"/>
</dbReference>
<evidence type="ECO:0000313" key="2">
    <source>
        <dbReference type="EMBL" id="OXM66964.1"/>
    </source>
</evidence>
<dbReference type="InterPro" id="IPR009081">
    <property type="entry name" value="PP-bd_ACP"/>
</dbReference>
<dbReference type="Pfam" id="PF00550">
    <property type="entry name" value="PP-binding"/>
    <property type="match status" value="1"/>
</dbReference>
<sequence length="92" mass="10234">MPAADYFDRITALVCRVFDVEPATIGTDTPFAEMGVDSRQRVRLLVEVEVEFGLEIDLDELDRLVDIRNAAEVLAETIEGDRPVVLLGQRTG</sequence>
<dbReference type="AlphaFoldDB" id="A0A229T7S1"/>
<gene>
    <name evidence="2" type="ORF">CF165_19575</name>
</gene>
<dbReference type="OrthoDB" id="3631534at2"/>
<dbReference type="SUPFAM" id="SSF47336">
    <property type="entry name" value="ACP-like"/>
    <property type="match status" value="1"/>
</dbReference>
<dbReference type="RefSeq" id="WP_093948966.1">
    <property type="nucleotide sequence ID" value="NZ_NMUL01000016.1"/>
</dbReference>